<dbReference type="PANTHER" id="PTHR37305">
    <property type="entry name" value="INTEGRAL MEMBRANE PROTEIN-RELATED"/>
    <property type="match status" value="1"/>
</dbReference>
<dbReference type="Gene3D" id="2.60.120.200">
    <property type="match status" value="1"/>
</dbReference>
<gene>
    <name evidence="2" type="ORF">GCM10010170_111170</name>
</gene>
<dbReference type="RefSeq" id="WP_344620901.1">
    <property type="nucleotide sequence ID" value="NZ_BAAARV010000142.1"/>
</dbReference>
<feature type="transmembrane region" description="Helical" evidence="1">
    <location>
        <begin position="390"/>
        <end position="412"/>
    </location>
</feature>
<comment type="caution">
    <text evidence="2">The sequence shown here is derived from an EMBL/GenBank/DDBJ whole genome shotgun (WGS) entry which is preliminary data.</text>
</comment>
<feature type="transmembrane region" description="Helical" evidence="1">
    <location>
        <begin position="447"/>
        <end position="468"/>
    </location>
</feature>
<feature type="transmembrane region" description="Helical" evidence="1">
    <location>
        <begin position="266"/>
        <end position="286"/>
    </location>
</feature>
<feature type="transmembrane region" description="Helical" evidence="1">
    <location>
        <begin position="307"/>
        <end position="334"/>
    </location>
</feature>
<evidence type="ECO:0000313" key="3">
    <source>
        <dbReference type="Proteomes" id="UP001501444"/>
    </source>
</evidence>
<feature type="transmembrane region" description="Helical" evidence="1">
    <location>
        <begin position="359"/>
        <end position="383"/>
    </location>
</feature>
<keyword evidence="1" id="KW-0472">Membrane</keyword>
<evidence type="ECO:0008006" key="4">
    <source>
        <dbReference type="Google" id="ProtNLM"/>
    </source>
</evidence>
<evidence type="ECO:0000256" key="1">
    <source>
        <dbReference type="SAM" id="Phobius"/>
    </source>
</evidence>
<keyword evidence="1" id="KW-0812">Transmembrane</keyword>
<reference evidence="3" key="1">
    <citation type="journal article" date="2019" name="Int. J. Syst. Evol. Microbiol.">
        <title>The Global Catalogue of Microorganisms (GCM) 10K type strain sequencing project: providing services to taxonomists for standard genome sequencing and annotation.</title>
        <authorList>
            <consortium name="The Broad Institute Genomics Platform"/>
            <consortium name="The Broad Institute Genome Sequencing Center for Infectious Disease"/>
            <person name="Wu L."/>
            <person name="Ma J."/>
        </authorList>
    </citation>
    <scope>NUCLEOTIDE SEQUENCE [LARGE SCALE GENOMIC DNA]</scope>
    <source>
        <strain evidence="3">JCM 3272</strain>
    </source>
</reference>
<name>A0ABP5V9R5_9ACTN</name>
<proteinExistence type="predicted"/>
<protein>
    <recommendedName>
        <fullName evidence="4">ABC transporter permease</fullName>
    </recommendedName>
</protein>
<sequence length="473" mass="48724">MTAALMAEWTKLRSVRRWVLTLLGAAALIVGIGVLAASSGGTNVNEHPDFVTGPDGRPVSDEFEFVHRPLSGDGAITVRVASLRDDGVDAAAGVVLKDGLKPGSRYVSLFATPRTGVHLGHDFATDVPGKVAHPAPVWLRLARSGDMVTGDESADGTQWTRVAQVRAAGLPRDVLVGLFVASPPRVEIERRAGGTSVGLSPTTGRATFDAVTVTGATGQWSADTVAMGGSMVERGELGFQEQGGTFTVTGAGAVGPHLQPDDPVSIALFGILAGFMALVAVAALFVTAEYRRGMIRTTFAAEPRRGVVLAAKAIVVGVVSFLVALVGGAVALLAAQPRLVKHGFAPPGFPRYHIWDAPVLRALLLTAVFLALLAVFSAALGAVVRHSAAAITAVVSLVVLPVIVGSVVPLGAAKWVLHLTPAGGLATWRALPPTPVLADPTAAITPASGLAATAAYAAAALLLAWWLLRRRDA</sequence>
<dbReference type="EMBL" id="BAAARV010000142">
    <property type="protein sequence ID" value="GAA2395813.1"/>
    <property type="molecule type" value="Genomic_DNA"/>
</dbReference>
<keyword evidence="3" id="KW-1185">Reference proteome</keyword>
<keyword evidence="1" id="KW-1133">Transmembrane helix</keyword>
<dbReference type="PANTHER" id="PTHR37305:SF1">
    <property type="entry name" value="MEMBRANE PROTEIN"/>
    <property type="match status" value="1"/>
</dbReference>
<evidence type="ECO:0000313" key="2">
    <source>
        <dbReference type="EMBL" id="GAA2395813.1"/>
    </source>
</evidence>
<organism evidence="2 3">
    <name type="scientific">Dactylosporangium salmoneum</name>
    <dbReference type="NCBI Taxonomy" id="53361"/>
    <lineage>
        <taxon>Bacteria</taxon>
        <taxon>Bacillati</taxon>
        <taxon>Actinomycetota</taxon>
        <taxon>Actinomycetes</taxon>
        <taxon>Micromonosporales</taxon>
        <taxon>Micromonosporaceae</taxon>
        <taxon>Dactylosporangium</taxon>
    </lineage>
</organism>
<accession>A0ABP5V9R5</accession>
<dbReference type="Proteomes" id="UP001501444">
    <property type="component" value="Unassembled WGS sequence"/>
</dbReference>